<evidence type="ECO:0000259" key="6">
    <source>
        <dbReference type="PROSITE" id="PS50977"/>
    </source>
</evidence>
<dbReference type="Gene3D" id="1.10.10.60">
    <property type="entry name" value="Homeodomain-like"/>
    <property type="match status" value="1"/>
</dbReference>
<dbReference type="PANTHER" id="PTHR30055">
    <property type="entry name" value="HTH-TYPE TRANSCRIPTIONAL REGULATOR RUTR"/>
    <property type="match status" value="1"/>
</dbReference>
<keyword evidence="1" id="KW-0805">Transcription regulation</keyword>
<feature type="domain" description="HTH tetR-type" evidence="6">
    <location>
        <begin position="32"/>
        <end position="92"/>
    </location>
</feature>
<proteinExistence type="predicted"/>
<dbReference type="PRINTS" id="PR00455">
    <property type="entry name" value="HTHTETR"/>
</dbReference>
<comment type="caution">
    <text evidence="7">The sequence shown here is derived from an EMBL/GenBank/DDBJ whole genome shotgun (WGS) entry which is preliminary data.</text>
</comment>
<gene>
    <name evidence="7" type="ORF">O4213_01405</name>
</gene>
<evidence type="ECO:0000256" key="5">
    <source>
        <dbReference type="SAM" id="MobiDB-lite"/>
    </source>
</evidence>
<reference evidence="7" key="1">
    <citation type="submission" date="2022-12" db="EMBL/GenBank/DDBJ databases">
        <authorList>
            <person name="Krivoruchko A.V."/>
            <person name="Elkin A."/>
        </authorList>
    </citation>
    <scope>NUCLEOTIDE SEQUENCE</scope>
    <source>
        <strain evidence="7">IEGM 1388</strain>
    </source>
</reference>
<evidence type="ECO:0000256" key="2">
    <source>
        <dbReference type="ARBA" id="ARBA00023125"/>
    </source>
</evidence>
<dbReference type="Proteomes" id="UP001067235">
    <property type="component" value="Unassembled WGS sequence"/>
</dbReference>
<evidence type="ECO:0000256" key="4">
    <source>
        <dbReference type="PROSITE-ProRule" id="PRU00335"/>
    </source>
</evidence>
<accession>A0ABT4MPM3</accession>
<feature type="DNA-binding region" description="H-T-H motif" evidence="4">
    <location>
        <begin position="55"/>
        <end position="74"/>
    </location>
</feature>
<organism evidence="7 8">
    <name type="scientific">Gordonia rubripertincta</name>
    <name type="common">Rhodococcus corallinus</name>
    <dbReference type="NCBI Taxonomy" id="36822"/>
    <lineage>
        <taxon>Bacteria</taxon>
        <taxon>Bacillati</taxon>
        <taxon>Actinomycetota</taxon>
        <taxon>Actinomycetes</taxon>
        <taxon>Mycobacteriales</taxon>
        <taxon>Gordoniaceae</taxon>
        <taxon>Gordonia</taxon>
    </lineage>
</organism>
<dbReference type="SUPFAM" id="SSF48498">
    <property type="entry name" value="Tetracyclin repressor-like, C-terminal domain"/>
    <property type="match status" value="1"/>
</dbReference>
<dbReference type="SUPFAM" id="SSF46689">
    <property type="entry name" value="Homeodomain-like"/>
    <property type="match status" value="1"/>
</dbReference>
<evidence type="ECO:0000313" key="7">
    <source>
        <dbReference type="EMBL" id="MCZ4548620.1"/>
    </source>
</evidence>
<dbReference type="Pfam" id="PF00440">
    <property type="entry name" value="TetR_N"/>
    <property type="match status" value="1"/>
</dbReference>
<keyword evidence="3" id="KW-0804">Transcription</keyword>
<evidence type="ECO:0000256" key="3">
    <source>
        <dbReference type="ARBA" id="ARBA00023163"/>
    </source>
</evidence>
<dbReference type="InterPro" id="IPR036271">
    <property type="entry name" value="Tet_transcr_reg_TetR-rel_C_sf"/>
</dbReference>
<dbReference type="PROSITE" id="PS50977">
    <property type="entry name" value="HTH_TETR_2"/>
    <property type="match status" value="1"/>
</dbReference>
<keyword evidence="8" id="KW-1185">Reference proteome</keyword>
<sequence>MTQSHGNVTRGKSRDTKSGDSSPVGRGRPRDPATDEAALEAARAILATEGYAGLTFHKVAERAGVTRPTLYTRWPSKIRLAYDAAFPSDDGALVIDTDDFVADVGRLMAAAAHSYSRPATRAALPVLLAEFQQDPSLQAELREPNESEVRARFAHIVEKAVAANRVTPDVQAHVLFDTIVGAIQFRAVFHQGVDLSFIDALRDLIFGGVLISHDPELPNDTGDVADRLPNFSP</sequence>
<evidence type="ECO:0000256" key="1">
    <source>
        <dbReference type="ARBA" id="ARBA00023015"/>
    </source>
</evidence>
<keyword evidence="2 4" id="KW-0238">DNA-binding</keyword>
<dbReference type="InterPro" id="IPR050109">
    <property type="entry name" value="HTH-type_TetR-like_transc_reg"/>
</dbReference>
<dbReference type="InterPro" id="IPR001647">
    <property type="entry name" value="HTH_TetR"/>
</dbReference>
<evidence type="ECO:0000313" key="8">
    <source>
        <dbReference type="Proteomes" id="UP001067235"/>
    </source>
</evidence>
<protein>
    <submittedName>
        <fullName evidence="7">TetR/AcrR family transcriptional regulator</fullName>
    </submittedName>
</protein>
<dbReference type="EMBL" id="JAPWIE010000001">
    <property type="protein sequence ID" value="MCZ4548620.1"/>
    <property type="molecule type" value="Genomic_DNA"/>
</dbReference>
<feature type="region of interest" description="Disordered" evidence="5">
    <location>
        <begin position="1"/>
        <end position="35"/>
    </location>
</feature>
<dbReference type="PANTHER" id="PTHR30055:SF148">
    <property type="entry name" value="TETR-FAMILY TRANSCRIPTIONAL REGULATOR"/>
    <property type="match status" value="1"/>
</dbReference>
<dbReference type="Gene3D" id="1.10.357.10">
    <property type="entry name" value="Tetracycline Repressor, domain 2"/>
    <property type="match status" value="1"/>
</dbReference>
<dbReference type="InterPro" id="IPR009057">
    <property type="entry name" value="Homeodomain-like_sf"/>
</dbReference>
<dbReference type="Pfam" id="PF16859">
    <property type="entry name" value="TetR_C_11"/>
    <property type="match status" value="1"/>
</dbReference>
<dbReference type="InterPro" id="IPR011075">
    <property type="entry name" value="TetR_C"/>
</dbReference>
<name>A0ABT4MPM3_GORRU</name>
<dbReference type="RefSeq" id="WP_301569111.1">
    <property type="nucleotide sequence ID" value="NZ_JAPWIE010000001.1"/>
</dbReference>